<dbReference type="Proteomes" id="UP000645610">
    <property type="component" value="Unassembled WGS sequence"/>
</dbReference>
<reference evidence="2 3" key="1">
    <citation type="submission" date="2020-11" db="EMBL/GenBank/DDBJ databases">
        <authorList>
            <person name="Kim M.K."/>
        </authorList>
    </citation>
    <scope>NUCLEOTIDE SEQUENCE [LARGE SCALE GENOMIC DNA]</scope>
    <source>
        <strain evidence="2 3">BT439</strain>
    </source>
</reference>
<keyword evidence="3" id="KW-1185">Reference proteome</keyword>
<evidence type="ECO:0008006" key="4">
    <source>
        <dbReference type="Google" id="ProtNLM"/>
    </source>
</evidence>
<dbReference type="AlphaFoldDB" id="A0A931FL94"/>
<name>A0A931FL94_9BACT</name>
<proteinExistence type="predicted"/>
<gene>
    <name evidence="2" type="ORF">I2I01_09215</name>
</gene>
<protein>
    <recommendedName>
        <fullName evidence="4">VWA domain-containing protein</fullName>
    </recommendedName>
</protein>
<feature type="signal peptide" evidence="1">
    <location>
        <begin position="1"/>
        <end position="17"/>
    </location>
</feature>
<evidence type="ECO:0000256" key="1">
    <source>
        <dbReference type="SAM" id="SignalP"/>
    </source>
</evidence>
<evidence type="ECO:0000313" key="2">
    <source>
        <dbReference type="EMBL" id="MBF9141811.1"/>
    </source>
</evidence>
<feature type="chain" id="PRO_5036910396" description="VWA domain-containing protein" evidence="1">
    <location>
        <begin position="18"/>
        <end position="534"/>
    </location>
</feature>
<organism evidence="2 3">
    <name type="scientific">Hymenobacter properus</name>
    <dbReference type="NCBI Taxonomy" id="2791026"/>
    <lineage>
        <taxon>Bacteria</taxon>
        <taxon>Pseudomonadati</taxon>
        <taxon>Bacteroidota</taxon>
        <taxon>Cytophagia</taxon>
        <taxon>Cytophagales</taxon>
        <taxon>Hymenobacteraceae</taxon>
        <taxon>Hymenobacter</taxon>
    </lineage>
</organism>
<dbReference type="RefSeq" id="WP_196286152.1">
    <property type="nucleotide sequence ID" value="NZ_JADQDP010000002.1"/>
</dbReference>
<evidence type="ECO:0000313" key="3">
    <source>
        <dbReference type="Proteomes" id="UP000645610"/>
    </source>
</evidence>
<comment type="caution">
    <text evidence="2">The sequence shown here is derived from an EMBL/GenBank/DDBJ whole genome shotgun (WGS) entry which is preliminary data.</text>
</comment>
<keyword evidence="1" id="KW-0732">Signal</keyword>
<dbReference type="EMBL" id="JADQDP010000002">
    <property type="protein sequence ID" value="MBF9141811.1"/>
    <property type="molecule type" value="Genomic_DNA"/>
</dbReference>
<accession>A0A931FL94</accession>
<sequence>MKHVLLLLLLLTGLRGAAQPRVPAPRELEAFYDQCNAYQVRKYRPERGYELRTLRSNFSDEELAALRLGNLQLVRVDLVYTAFRLDPAFRQRQLNLGRLRNLTARLPGILTNPAISWNLVEQTGCSSSETCQDYFHGFVLYIEKRYTAADTKREADSLARTLDLRLRKFDRLRAARKSSGKPIACNYPPSRYSLKDLNKRLKQRYRTPPGLHGTFGFEARADQAGVVQQVLLHPADPGAAVPPELAAKLQETLAFASGFRVGKQRFPFVVRGEVVLPVRRRSLRFRGYYLADSLMRKHNIRLRSDDCVARFYKPGELRDDELLPNPDASVVSKVMARHPEWRKQVVVADVTGSMAPYTLDLLTWLQLSALQEEKTFVFFNDGNDAPDKTKTIGRTGGLYEVKTADFEQIKSKVLEAMLAGGGGDAPENDAEALLRAQQLEPAATEYIWLADNHTFPRDTELLKLGPGKVRIILCGAYGYVNPRYLALARTRGYTLHTLEGDITSLSTLLEGQTISIMGAQYLVTKDGFKLIKTL</sequence>